<keyword evidence="2 7" id="KW-0812">Transmembrane</keyword>
<dbReference type="Pfam" id="PF02618">
    <property type="entry name" value="YceG"/>
    <property type="match status" value="1"/>
</dbReference>
<keyword evidence="4 7" id="KW-0472">Membrane</keyword>
<dbReference type="HAMAP" id="MF_02065">
    <property type="entry name" value="MltG"/>
    <property type="match status" value="1"/>
</dbReference>
<evidence type="ECO:0000256" key="3">
    <source>
        <dbReference type="ARBA" id="ARBA00022989"/>
    </source>
</evidence>
<dbReference type="Proteomes" id="UP000199318">
    <property type="component" value="Unassembled WGS sequence"/>
</dbReference>
<dbReference type="EC" id="4.2.2.29" evidence="7"/>
<comment type="catalytic activity">
    <reaction evidence="7">
        <text>a peptidoglycan chain = a peptidoglycan chain with N-acetyl-1,6-anhydromuramyl-[peptide] at the reducing end + a peptidoglycan chain with N-acetylglucosamine at the non-reducing end.</text>
        <dbReference type="EC" id="4.2.2.29"/>
    </reaction>
</comment>
<organism evidence="8 9">
    <name type="scientific">Salisediminibacterium halotolerans</name>
    <dbReference type="NCBI Taxonomy" id="517425"/>
    <lineage>
        <taxon>Bacteria</taxon>
        <taxon>Bacillati</taxon>
        <taxon>Bacillota</taxon>
        <taxon>Bacilli</taxon>
        <taxon>Bacillales</taxon>
        <taxon>Bacillaceae</taxon>
        <taxon>Salisediminibacterium</taxon>
    </lineage>
</organism>
<dbReference type="RefSeq" id="WP_177169739.1">
    <property type="nucleotide sequence ID" value="NZ_FOGV01000025.1"/>
</dbReference>
<proteinExistence type="inferred from homology"/>
<dbReference type="NCBIfam" id="TIGR00247">
    <property type="entry name" value="endolytic transglycosylase MltG"/>
    <property type="match status" value="1"/>
</dbReference>
<keyword evidence="9" id="KW-1185">Reference proteome</keyword>
<dbReference type="PANTHER" id="PTHR30518:SF2">
    <property type="entry name" value="ENDOLYTIC MUREIN TRANSGLYCOSYLASE"/>
    <property type="match status" value="1"/>
</dbReference>
<keyword evidence="5 7" id="KW-0456">Lyase</keyword>
<feature type="site" description="Important for catalytic activity" evidence="7">
    <location>
        <position position="161"/>
    </location>
</feature>
<evidence type="ECO:0000313" key="8">
    <source>
        <dbReference type="EMBL" id="SES26724.1"/>
    </source>
</evidence>
<keyword evidence="6 7" id="KW-0961">Cell wall biogenesis/degradation</keyword>
<evidence type="ECO:0000256" key="2">
    <source>
        <dbReference type="ARBA" id="ARBA00022692"/>
    </source>
</evidence>
<dbReference type="PANTHER" id="PTHR30518">
    <property type="entry name" value="ENDOLYTIC MUREIN TRANSGLYCOSYLASE"/>
    <property type="match status" value="1"/>
</dbReference>
<evidence type="ECO:0000256" key="6">
    <source>
        <dbReference type="ARBA" id="ARBA00023316"/>
    </source>
</evidence>
<dbReference type="Gene3D" id="3.30.1490.480">
    <property type="entry name" value="Endolytic murein transglycosylase"/>
    <property type="match status" value="1"/>
</dbReference>
<dbReference type="GO" id="GO:0071555">
    <property type="term" value="P:cell wall organization"/>
    <property type="evidence" value="ECO:0007669"/>
    <property type="project" value="UniProtKB-KW"/>
</dbReference>
<keyword evidence="1 7" id="KW-1003">Cell membrane</keyword>
<evidence type="ECO:0000256" key="4">
    <source>
        <dbReference type="ARBA" id="ARBA00023136"/>
    </source>
</evidence>
<dbReference type="Gene3D" id="3.30.160.60">
    <property type="entry name" value="Classic Zinc Finger"/>
    <property type="match status" value="1"/>
</dbReference>
<reference evidence="9" key="1">
    <citation type="submission" date="2016-10" db="EMBL/GenBank/DDBJ databases">
        <authorList>
            <person name="de Groot N.N."/>
        </authorList>
    </citation>
    <scope>NUCLEOTIDE SEQUENCE [LARGE SCALE GENOMIC DNA]</scope>
    <source>
        <strain evidence="9">10nlg</strain>
    </source>
</reference>
<dbReference type="InterPro" id="IPR003770">
    <property type="entry name" value="MLTG-like"/>
</dbReference>
<sequence length="280" mass="31688">MKQTLAAAAVLIVVFLTVFSGIYLLIQSNEDEENVETADEPVQVTVPEGLTLEQIGAAFADENIMTEDEWFEALEADQVRSHEVKSWVSAEGQGRDHRLEGLLFPATYTISPEDKPADIAVKMLDQMETEVNDETKEQATDLEAFNDIYDAFILASIIERETRVDEERAKVSGVFHNRIEEEMKLQADATVQYLFDEQQERVTYEDLEIESPYNTYQEEGLPPGPISSFGAASLNAAVDPGDHDYLFYVTKKDGSHEHYFAETYEEHEENIARSEENAEE</sequence>
<comment type="similarity">
    <text evidence="7">Belongs to the transglycosylase MltG family.</text>
</comment>
<evidence type="ECO:0000256" key="7">
    <source>
        <dbReference type="HAMAP-Rule" id="MF_02065"/>
    </source>
</evidence>
<dbReference type="AlphaFoldDB" id="A0A1H9VYV3"/>
<accession>A0A1H9VYV3</accession>
<evidence type="ECO:0000256" key="5">
    <source>
        <dbReference type="ARBA" id="ARBA00023239"/>
    </source>
</evidence>
<dbReference type="GO" id="GO:0008932">
    <property type="term" value="F:lytic endotransglycosylase activity"/>
    <property type="evidence" value="ECO:0007669"/>
    <property type="project" value="UniProtKB-UniRule"/>
</dbReference>
<dbReference type="CDD" id="cd08010">
    <property type="entry name" value="MltG_like"/>
    <property type="match status" value="1"/>
</dbReference>
<evidence type="ECO:0000256" key="1">
    <source>
        <dbReference type="ARBA" id="ARBA00022475"/>
    </source>
</evidence>
<name>A0A1H9VYV3_9BACI</name>
<dbReference type="STRING" id="1464123.SAMN05444126_12527"/>
<comment type="caution">
    <text evidence="8">The sequence shown here is derived from an EMBL/GenBank/DDBJ whole genome shotgun (WGS) entry which is preliminary data.</text>
</comment>
<keyword evidence="3 7" id="KW-1133">Transmembrane helix</keyword>
<dbReference type="GO" id="GO:0005886">
    <property type="term" value="C:plasma membrane"/>
    <property type="evidence" value="ECO:0007669"/>
    <property type="project" value="UniProtKB-UniRule"/>
</dbReference>
<comment type="function">
    <text evidence="7">Functions as a peptidoglycan terminase that cleaves nascent peptidoglycan strands endolytically to terminate their elongation.</text>
</comment>
<dbReference type="EMBL" id="FOGV01000025">
    <property type="protein sequence ID" value="SES26724.1"/>
    <property type="molecule type" value="Genomic_DNA"/>
</dbReference>
<evidence type="ECO:0000313" key="9">
    <source>
        <dbReference type="Proteomes" id="UP000199318"/>
    </source>
</evidence>
<protein>
    <recommendedName>
        <fullName evidence="7">Endolytic murein transglycosylase</fullName>
        <ecNumber evidence="7">4.2.2.29</ecNumber>
    </recommendedName>
    <alternativeName>
        <fullName evidence="7">Peptidoglycan lytic transglycosylase</fullName>
    </alternativeName>
    <alternativeName>
        <fullName evidence="7">Peptidoglycan polymerization terminase</fullName>
    </alternativeName>
</protein>
<gene>
    <name evidence="7" type="primary">mltG</name>
    <name evidence="8" type="ORF">SAMN05444126_12527</name>
</gene>
<dbReference type="GO" id="GO:0009252">
    <property type="term" value="P:peptidoglycan biosynthetic process"/>
    <property type="evidence" value="ECO:0007669"/>
    <property type="project" value="UniProtKB-UniRule"/>
</dbReference>